<protein>
    <recommendedName>
        <fullName evidence="4">Secreted protein</fullName>
    </recommendedName>
</protein>
<dbReference type="HOGENOM" id="CLU_2369757_0_0_10"/>
<evidence type="ECO:0008006" key="4">
    <source>
        <dbReference type="Google" id="ProtNLM"/>
    </source>
</evidence>
<evidence type="ECO:0000313" key="3">
    <source>
        <dbReference type="Proteomes" id="UP000002774"/>
    </source>
</evidence>
<feature type="chain" id="PRO_5003558573" description="Secreted protein" evidence="1">
    <location>
        <begin position="19"/>
        <end position="95"/>
    </location>
</feature>
<dbReference type="STRING" id="714943.Mucpa_0008"/>
<reference evidence="2" key="1">
    <citation type="submission" date="2011-09" db="EMBL/GenBank/DDBJ databases">
        <title>The permanent draft genome of Mucilaginibacter paludis DSM 18603.</title>
        <authorList>
            <consortium name="US DOE Joint Genome Institute (JGI-PGF)"/>
            <person name="Lucas S."/>
            <person name="Han J."/>
            <person name="Lapidus A."/>
            <person name="Bruce D."/>
            <person name="Goodwin L."/>
            <person name="Pitluck S."/>
            <person name="Peters L."/>
            <person name="Kyrpides N."/>
            <person name="Mavromatis K."/>
            <person name="Ivanova N."/>
            <person name="Mikhailova N."/>
            <person name="Held B."/>
            <person name="Detter J.C."/>
            <person name="Tapia R."/>
            <person name="Han C."/>
            <person name="Land M."/>
            <person name="Hauser L."/>
            <person name="Markowitz V."/>
            <person name="Cheng J.-F."/>
            <person name="Hugenholtz P."/>
            <person name="Woyke T."/>
            <person name="Wu D."/>
            <person name="Tindall B."/>
            <person name="Brambilla E."/>
            <person name="Klenk H.-P."/>
            <person name="Eisen J.A."/>
        </authorList>
    </citation>
    <scope>NUCLEOTIDE SEQUENCE [LARGE SCALE GENOMIC DNA]</scope>
    <source>
        <strain evidence="2">DSM 18603</strain>
    </source>
</reference>
<dbReference type="RefSeq" id="WP_008503721.1">
    <property type="nucleotide sequence ID" value="NZ_CM001403.1"/>
</dbReference>
<dbReference type="Proteomes" id="UP000002774">
    <property type="component" value="Chromosome"/>
</dbReference>
<accession>H1YCM5</accession>
<gene>
    <name evidence="2" type="ORF">Mucpa_0008</name>
</gene>
<keyword evidence="3" id="KW-1185">Reference proteome</keyword>
<proteinExistence type="predicted"/>
<dbReference type="EMBL" id="CM001403">
    <property type="protein sequence ID" value="EHQ24212.1"/>
    <property type="molecule type" value="Genomic_DNA"/>
</dbReference>
<evidence type="ECO:0000313" key="2">
    <source>
        <dbReference type="EMBL" id="EHQ24212.1"/>
    </source>
</evidence>
<dbReference type="AlphaFoldDB" id="H1YCM5"/>
<organism evidence="2 3">
    <name type="scientific">Mucilaginibacter paludis DSM 18603</name>
    <dbReference type="NCBI Taxonomy" id="714943"/>
    <lineage>
        <taxon>Bacteria</taxon>
        <taxon>Pseudomonadati</taxon>
        <taxon>Bacteroidota</taxon>
        <taxon>Sphingobacteriia</taxon>
        <taxon>Sphingobacteriales</taxon>
        <taxon>Sphingobacteriaceae</taxon>
        <taxon>Mucilaginibacter</taxon>
    </lineage>
</organism>
<keyword evidence="1" id="KW-0732">Signal</keyword>
<sequence length="95" mass="10481">MKAIALVLLMLLACYCNASQTSKPSGTDTTRRAFRNSLPKKCTKATYTQQIPAVRPVTVNSQANLNRQKTTVAKYANKRTRTHVAGVAENLIPKF</sequence>
<name>H1YCM5_9SPHI</name>
<feature type="signal peptide" evidence="1">
    <location>
        <begin position="1"/>
        <end position="18"/>
    </location>
</feature>
<evidence type="ECO:0000256" key="1">
    <source>
        <dbReference type="SAM" id="SignalP"/>
    </source>
</evidence>